<dbReference type="NCBIfam" id="TIGR00278">
    <property type="entry name" value="membrane protein insertion efficiency factor YidD"/>
    <property type="match status" value="1"/>
</dbReference>
<evidence type="ECO:0000313" key="3">
    <source>
        <dbReference type="EMBL" id="MBB6032903.1"/>
    </source>
</evidence>
<proteinExistence type="inferred from homology"/>
<dbReference type="PANTHER" id="PTHR33383">
    <property type="entry name" value="MEMBRANE PROTEIN INSERTION EFFICIENCY FACTOR-RELATED"/>
    <property type="match status" value="1"/>
</dbReference>
<feature type="region of interest" description="Disordered" evidence="2">
    <location>
        <begin position="25"/>
        <end position="50"/>
    </location>
</feature>
<accession>A0A841FD20</accession>
<evidence type="ECO:0000313" key="4">
    <source>
        <dbReference type="Proteomes" id="UP000548476"/>
    </source>
</evidence>
<reference evidence="3 4" key="1">
    <citation type="submission" date="2020-08" db="EMBL/GenBank/DDBJ databases">
        <title>Genomic Encyclopedia of Type Strains, Phase IV (KMG-IV): sequencing the most valuable type-strain genomes for metagenomic binning, comparative biology and taxonomic classification.</title>
        <authorList>
            <person name="Goeker M."/>
        </authorList>
    </citation>
    <scope>NUCLEOTIDE SEQUENCE [LARGE SCALE GENOMIC DNA]</scope>
    <source>
        <strain evidence="3 4">YIM 65646</strain>
    </source>
</reference>
<dbReference type="Pfam" id="PF01809">
    <property type="entry name" value="YidD"/>
    <property type="match status" value="1"/>
</dbReference>
<dbReference type="RefSeq" id="WP_239122010.1">
    <property type="nucleotide sequence ID" value="NZ_BONT01000020.1"/>
</dbReference>
<dbReference type="InterPro" id="IPR002696">
    <property type="entry name" value="Membr_insert_effic_factor_YidD"/>
</dbReference>
<dbReference type="AlphaFoldDB" id="A0A841FD20"/>
<dbReference type="GO" id="GO:0005886">
    <property type="term" value="C:plasma membrane"/>
    <property type="evidence" value="ECO:0007669"/>
    <property type="project" value="UniProtKB-SubCell"/>
</dbReference>
<comment type="caution">
    <text evidence="3">The sequence shown here is derived from an EMBL/GenBank/DDBJ whole genome shotgun (WGS) entry which is preliminary data.</text>
</comment>
<gene>
    <name evidence="3" type="ORF">HNR73_000750</name>
</gene>
<evidence type="ECO:0000256" key="2">
    <source>
        <dbReference type="SAM" id="MobiDB-lite"/>
    </source>
</evidence>
<keyword evidence="4" id="KW-1185">Reference proteome</keyword>
<keyword evidence="1" id="KW-0472">Membrane</keyword>
<dbReference type="HAMAP" id="MF_00386">
    <property type="entry name" value="UPF0161_YidD"/>
    <property type="match status" value="1"/>
</dbReference>
<protein>
    <recommendedName>
        <fullName evidence="1">Putative membrane protein insertion efficiency factor</fullName>
    </recommendedName>
</protein>
<feature type="compositionally biased region" description="Basic and acidic residues" evidence="2">
    <location>
        <begin position="34"/>
        <end position="44"/>
    </location>
</feature>
<organism evidence="3 4">
    <name type="scientific">Phytomonospora endophytica</name>
    <dbReference type="NCBI Taxonomy" id="714109"/>
    <lineage>
        <taxon>Bacteria</taxon>
        <taxon>Bacillati</taxon>
        <taxon>Actinomycetota</taxon>
        <taxon>Actinomycetes</taxon>
        <taxon>Micromonosporales</taxon>
        <taxon>Micromonosporaceae</taxon>
        <taxon>Phytomonospora</taxon>
    </lineage>
</organism>
<comment type="similarity">
    <text evidence="1">Belongs to the UPF0161 family.</text>
</comment>
<comment type="function">
    <text evidence="1">Could be involved in insertion of integral membrane proteins into the membrane.</text>
</comment>
<keyword evidence="1" id="KW-1003">Cell membrane</keyword>
<name>A0A841FD20_9ACTN</name>
<dbReference type="Proteomes" id="UP000548476">
    <property type="component" value="Unassembled WGS sequence"/>
</dbReference>
<comment type="subcellular location">
    <subcellularLocation>
        <location evidence="1">Cell membrane</location>
        <topology evidence="1">Peripheral membrane protein</topology>
        <orientation evidence="1">Cytoplasmic side</orientation>
    </subcellularLocation>
</comment>
<dbReference type="EMBL" id="JACHGT010000002">
    <property type="protein sequence ID" value="MBB6032903.1"/>
    <property type="molecule type" value="Genomic_DNA"/>
</dbReference>
<sequence length="152" mass="17185">MVDCDLPDCGDCGDCGNGCDWSSNGRKKKKNKHRPDAPHPDWQPRKRGGGPVHRFMETIALDRFPERVKAMHWWSAPRWFGIAAIRGYQRWLSPRLPFHCRFRPSCSQYGLDAVRAYGLVRGTRLAAGRILRCNGTVRRGTVDRVPVGVVGV</sequence>
<dbReference type="PANTHER" id="PTHR33383:SF1">
    <property type="entry name" value="MEMBRANE PROTEIN INSERTION EFFICIENCY FACTOR-RELATED"/>
    <property type="match status" value="1"/>
</dbReference>
<evidence type="ECO:0000256" key="1">
    <source>
        <dbReference type="HAMAP-Rule" id="MF_00386"/>
    </source>
</evidence>
<dbReference type="SMART" id="SM01234">
    <property type="entry name" value="Haemolytic"/>
    <property type="match status" value="1"/>
</dbReference>